<keyword evidence="2" id="KW-1185">Reference proteome</keyword>
<evidence type="ECO:0000313" key="2">
    <source>
        <dbReference type="Proteomes" id="UP000198892"/>
    </source>
</evidence>
<dbReference type="STRING" id="1884432.SAMN05518683_1325"/>
<name>A0A1I5XVQ6_9BACI</name>
<dbReference type="OrthoDB" id="1431437at2"/>
<dbReference type="PANTHER" id="PTHR10704:SF44">
    <property type="entry name" value="LD35051P-RELATED"/>
    <property type="match status" value="1"/>
</dbReference>
<keyword evidence="1" id="KW-0808">Transferase</keyword>
<gene>
    <name evidence="1" type="ORF">SAMN05518683_1325</name>
</gene>
<dbReference type="GO" id="GO:0006044">
    <property type="term" value="P:N-acetylglucosamine metabolic process"/>
    <property type="evidence" value="ECO:0007669"/>
    <property type="project" value="TreeGrafter"/>
</dbReference>
<protein>
    <submittedName>
        <fullName evidence="1">Sulfotransferase family protein</fullName>
    </submittedName>
</protein>
<accession>A0A1I5XVQ6</accession>
<dbReference type="InterPro" id="IPR027417">
    <property type="entry name" value="P-loop_NTPase"/>
</dbReference>
<dbReference type="Pfam" id="PF13469">
    <property type="entry name" value="Sulfotransfer_3"/>
    <property type="match status" value="1"/>
</dbReference>
<dbReference type="SUPFAM" id="SSF52540">
    <property type="entry name" value="P-loop containing nucleoside triphosphate hydrolases"/>
    <property type="match status" value="1"/>
</dbReference>
<dbReference type="Gene3D" id="3.40.50.300">
    <property type="entry name" value="P-loop containing nucleotide triphosphate hydrolases"/>
    <property type="match status" value="1"/>
</dbReference>
<dbReference type="AlphaFoldDB" id="A0A1I5XVQ6"/>
<dbReference type="RefSeq" id="WP_093339405.1">
    <property type="nucleotide sequence ID" value="NZ_FOXD01000032.1"/>
</dbReference>
<reference evidence="2" key="1">
    <citation type="submission" date="2016-10" db="EMBL/GenBank/DDBJ databases">
        <authorList>
            <person name="Varghese N."/>
            <person name="Submissions S."/>
        </authorList>
    </citation>
    <scope>NUCLEOTIDE SEQUENCE [LARGE SCALE GENOMIC DNA]</scope>
    <source>
        <strain evidence="2">S7</strain>
    </source>
</reference>
<evidence type="ECO:0000313" key="1">
    <source>
        <dbReference type="EMBL" id="SFQ35994.1"/>
    </source>
</evidence>
<dbReference type="EMBL" id="FOXD01000032">
    <property type="protein sequence ID" value="SFQ35994.1"/>
    <property type="molecule type" value="Genomic_DNA"/>
</dbReference>
<sequence>MKNVISIHGAPRSGTSWLGQLFDSSPETRYKFQPLFSYTFKDYINLHSSPQDIEHFFQSVYSTDDHFLDQQDKKEKGYYPVFENKDNDPDFLVMKMVRYHYLIQYLLTNSPELQVIGIVRNPCGVMNSWRKAPREFLQEWDFNEEWYFGTSKNKFRPEEYYGFHRWKEQAHMFLWLQKNFPQQFKLIRYEDLVGHTEDVVKDLFSFVELPMNDQTQRFIEKSKSVHQDDVYSVYKGNKEVDDWKNELDISIINKIKSELLQTELEHFIT</sequence>
<dbReference type="Proteomes" id="UP000198892">
    <property type="component" value="Unassembled WGS sequence"/>
</dbReference>
<dbReference type="GO" id="GO:0001517">
    <property type="term" value="F:N-acetylglucosamine 6-O-sulfotransferase activity"/>
    <property type="evidence" value="ECO:0007669"/>
    <property type="project" value="TreeGrafter"/>
</dbReference>
<organism evidence="1 2">
    <name type="scientific">Salibacterium halotolerans</name>
    <dbReference type="NCBI Taxonomy" id="1884432"/>
    <lineage>
        <taxon>Bacteria</taxon>
        <taxon>Bacillati</taxon>
        <taxon>Bacillota</taxon>
        <taxon>Bacilli</taxon>
        <taxon>Bacillales</taxon>
        <taxon>Bacillaceae</taxon>
    </lineage>
</organism>
<dbReference type="InterPro" id="IPR051135">
    <property type="entry name" value="Gal/GlcNAc/GalNAc_ST"/>
</dbReference>
<dbReference type="GO" id="GO:0006790">
    <property type="term" value="P:sulfur compound metabolic process"/>
    <property type="evidence" value="ECO:0007669"/>
    <property type="project" value="TreeGrafter"/>
</dbReference>
<proteinExistence type="predicted"/>
<dbReference type="PANTHER" id="PTHR10704">
    <property type="entry name" value="CARBOHYDRATE SULFOTRANSFERASE"/>
    <property type="match status" value="1"/>
</dbReference>